<feature type="domain" description="IPT/TIG" evidence="2">
    <location>
        <begin position="115"/>
        <end position="188"/>
    </location>
</feature>
<dbReference type="SUPFAM" id="SSF81296">
    <property type="entry name" value="E set domains"/>
    <property type="match status" value="2"/>
</dbReference>
<comment type="caution">
    <text evidence="3">The sequence shown here is derived from an EMBL/GenBank/DDBJ whole genome shotgun (WGS) entry which is preliminary data.</text>
</comment>
<evidence type="ECO:0000259" key="2">
    <source>
        <dbReference type="Pfam" id="PF01833"/>
    </source>
</evidence>
<dbReference type="Gene3D" id="2.60.40.10">
    <property type="entry name" value="Immunoglobulins"/>
    <property type="match status" value="2"/>
</dbReference>
<dbReference type="InterPro" id="IPR015915">
    <property type="entry name" value="Kelch-typ_b-propeller"/>
</dbReference>
<evidence type="ECO:0000313" key="4">
    <source>
        <dbReference type="Proteomes" id="UP000257004"/>
    </source>
</evidence>
<evidence type="ECO:0000256" key="1">
    <source>
        <dbReference type="SAM" id="SignalP"/>
    </source>
</evidence>
<dbReference type="InterPro" id="IPR002909">
    <property type="entry name" value="IPT_dom"/>
</dbReference>
<protein>
    <submittedName>
        <fullName evidence="3">IPT/TIG domain-containing protein</fullName>
    </submittedName>
</protein>
<dbReference type="EMBL" id="QRDQ01000007">
    <property type="protein sequence ID" value="RED26177.1"/>
    <property type="molecule type" value="Genomic_DNA"/>
</dbReference>
<evidence type="ECO:0000313" key="3">
    <source>
        <dbReference type="EMBL" id="RED26177.1"/>
    </source>
</evidence>
<accession>A0A3D9G0Q2</accession>
<dbReference type="RefSeq" id="WP_115886299.1">
    <property type="nucleotide sequence ID" value="NZ_QRDQ01000007.1"/>
</dbReference>
<sequence>MKIFKDSIVVFFALLSFVFNSCSSTEDAQYVPPTLVNLQETGLLGQPVSIELKNFEADKLQVFFDMEKARIEESSENGITVIVPRTIKRNNPTLKIIDLNENKTIVEKTFLLKKPIVSSYSSESATFNETLTVYGENFDTNKDFISVFVNDEKAVIVNNDYNKIEIQIPTKITKANLEVKVKSQLQETTSSVALALKAPIIKSIRNSSVWLQTYLYINVENFNPDSSLGELFINGVPSNYFTVNDKTVEVIMPPGPYKDFKITNITYKTAGLTTSYDYDVKILNDFIMVDHIDNAGIDHTIFTHNNKAYALKYAMNDANDSANRTYSFLEFSPVTEKWTELSSFKYSGYIADAVYDGEDTVYLYRLSVASQTYSMTKLNMNTFKETAITLPSNKIQGPMIFAYQDNLYLLSGLNNDQGNTTVRTQKYKYSKNNNTWTELASTAFSPIPLVANGSSGQCKYIFNGGNLYLSDGINYRIFKITPSLAVTANPNHYRLFFDYGNSIIVKDVNYWSFFINMETNKSVNLDMDSLFGYSEQFFTLNNQIYYLRNSWSVYYQNTIYTQKLRKEILNGIL</sequence>
<dbReference type="AlphaFoldDB" id="A0A3D9G0Q2"/>
<gene>
    <name evidence="3" type="ORF">BD847_0089</name>
</gene>
<dbReference type="OrthoDB" id="1301768at2"/>
<dbReference type="Pfam" id="PF01833">
    <property type="entry name" value="TIG"/>
    <property type="match status" value="2"/>
</dbReference>
<dbReference type="InterPro" id="IPR013783">
    <property type="entry name" value="Ig-like_fold"/>
</dbReference>
<dbReference type="Gene3D" id="2.120.10.80">
    <property type="entry name" value="Kelch-type beta propeller"/>
    <property type="match status" value="1"/>
</dbReference>
<dbReference type="InterPro" id="IPR014756">
    <property type="entry name" value="Ig_E-set"/>
</dbReference>
<keyword evidence="1" id="KW-0732">Signal</keyword>
<feature type="signal peptide" evidence="1">
    <location>
        <begin position="1"/>
        <end position="21"/>
    </location>
</feature>
<reference evidence="3 4" key="1">
    <citation type="submission" date="2018-07" db="EMBL/GenBank/DDBJ databases">
        <title>Genomic Encyclopedia of Archaeal and Bacterial Type Strains, Phase II (KMG-II): from individual species to whole genera.</title>
        <authorList>
            <person name="Goeker M."/>
        </authorList>
    </citation>
    <scope>NUCLEOTIDE SEQUENCE [LARGE SCALE GENOMIC DNA]</scope>
    <source>
        <strain evidence="3 4">DSM 25795</strain>
    </source>
</reference>
<dbReference type="SUPFAM" id="SSF117281">
    <property type="entry name" value="Kelch motif"/>
    <property type="match status" value="1"/>
</dbReference>
<keyword evidence="4" id="KW-1185">Reference proteome</keyword>
<feature type="domain" description="IPT/TIG" evidence="2">
    <location>
        <begin position="199"/>
        <end position="268"/>
    </location>
</feature>
<dbReference type="Proteomes" id="UP000257004">
    <property type="component" value="Unassembled WGS sequence"/>
</dbReference>
<name>A0A3D9G0Q2_9FLAO</name>
<feature type="chain" id="PRO_5017662776" evidence="1">
    <location>
        <begin position="22"/>
        <end position="573"/>
    </location>
</feature>
<organism evidence="3 4">
    <name type="scientific">Flavobacterium cutihirudinis</name>
    <dbReference type="NCBI Taxonomy" id="1265740"/>
    <lineage>
        <taxon>Bacteria</taxon>
        <taxon>Pseudomonadati</taxon>
        <taxon>Bacteroidota</taxon>
        <taxon>Flavobacteriia</taxon>
        <taxon>Flavobacteriales</taxon>
        <taxon>Flavobacteriaceae</taxon>
        <taxon>Flavobacterium</taxon>
    </lineage>
</organism>
<proteinExistence type="predicted"/>
<dbReference type="CDD" id="cd00603">
    <property type="entry name" value="IPT_PCSR"/>
    <property type="match status" value="1"/>
</dbReference>